<keyword evidence="6" id="KW-1185">Reference proteome</keyword>
<reference evidence="3 5" key="1">
    <citation type="submission" date="2015-05" db="EMBL/GenBank/DDBJ databases">
        <title>Genome assembly of Archangium gephyra DSM 2261.</title>
        <authorList>
            <person name="Sharma G."/>
            <person name="Subramanian S."/>
        </authorList>
    </citation>
    <scope>NUCLEOTIDE SEQUENCE [LARGE SCALE GENOMIC DNA]</scope>
    <source>
        <strain evidence="3 5">DSM 2261</strain>
    </source>
</reference>
<accession>A0AAC8QH98</accession>
<dbReference type="KEGG" id="age:AA314_09294"/>
<evidence type="ECO:0000313" key="6">
    <source>
        <dbReference type="Proteomes" id="UP000256345"/>
    </source>
</evidence>
<evidence type="ECO:0000256" key="1">
    <source>
        <dbReference type="SAM" id="MobiDB-lite"/>
    </source>
</evidence>
<proteinExistence type="predicted"/>
<dbReference type="Proteomes" id="UP000035579">
    <property type="component" value="Chromosome"/>
</dbReference>
<evidence type="ECO:0000256" key="2">
    <source>
        <dbReference type="SAM" id="SignalP"/>
    </source>
</evidence>
<name>A0AAC8QH98_9BACT</name>
<protein>
    <recommendedName>
        <fullName evidence="7">Lipoprotein</fullName>
    </recommendedName>
</protein>
<organism evidence="3 5">
    <name type="scientific">Archangium gephyra</name>
    <dbReference type="NCBI Taxonomy" id="48"/>
    <lineage>
        <taxon>Bacteria</taxon>
        <taxon>Pseudomonadati</taxon>
        <taxon>Myxococcota</taxon>
        <taxon>Myxococcia</taxon>
        <taxon>Myxococcales</taxon>
        <taxon>Cystobacterineae</taxon>
        <taxon>Archangiaceae</taxon>
        <taxon>Archangium</taxon>
    </lineage>
</organism>
<feature type="chain" id="PRO_5042037176" description="Lipoprotein" evidence="2">
    <location>
        <begin position="25"/>
        <end position="156"/>
    </location>
</feature>
<dbReference type="PROSITE" id="PS51257">
    <property type="entry name" value="PROKAR_LIPOPROTEIN"/>
    <property type="match status" value="1"/>
</dbReference>
<keyword evidence="2" id="KW-0732">Signal</keyword>
<feature type="region of interest" description="Disordered" evidence="1">
    <location>
        <begin position="44"/>
        <end position="156"/>
    </location>
</feature>
<dbReference type="AlphaFoldDB" id="A0AAC8QH98"/>
<evidence type="ECO:0000313" key="5">
    <source>
        <dbReference type="Proteomes" id="UP000035579"/>
    </source>
</evidence>
<evidence type="ECO:0008006" key="7">
    <source>
        <dbReference type="Google" id="ProtNLM"/>
    </source>
</evidence>
<dbReference type="EMBL" id="QUMU01000007">
    <property type="protein sequence ID" value="REG29424.1"/>
    <property type="molecule type" value="Genomic_DNA"/>
</dbReference>
<feature type="compositionally biased region" description="Polar residues" evidence="1">
    <location>
        <begin position="132"/>
        <end position="143"/>
    </location>
</feature>
<reference evidence="4 6" key="2">
    <citation type="submission" date="2018-08" db="EMBL/GenBank/DDBJ databases">
        <title>Genomic Encyclopedia of Archaeal and Bacterial Type Strains, Phase II (KMG-II): from individual species to whole genera.</title>
        <authorList>
            <person name="Goeker M."/>
        </authorList>
    </citation>
    <scope>NUCLEOTIDE SEQUENCE [LARGE SCALE GENOMIC DNA]</scope>
    <source>
        <strain evidence="4 6">DSM 2261</strain>
    </source>
</reference>
<dbReference type="RefSeq" id="WP_053067239.1">
    <property type="nucleotide sequence ID" value="NZ_CP011509.1"/>
</dbReference>
<dbReference type="EMBL" id="CP011509">
    <property type="protein sequence ID" value="AKJ07668.1"/>
    <property type="molecule type" value="Genomic_DNA"/>
</dbReference>
<feature type="signal peptide" evidence="2">
    <location>
        <begin position="1"/>
        <end position="24"/>
    </location>
</feature>
<dbReference type="Proteomes" id="UP000256345">
    <property type="component" value="Unassembled WGS sequence"/>
</dbReference>
<evidence type="ECO:0000313" key="3">
    <source>
        <dbReference type="EMBL" id="AKJ07668.1"/>
    </source>
</evidence>
<gene>
    <name evidence="3" type="ORF">AA314_09294</name>
    <name evidence="4" type="ORF">ATI61_107120</name>
</gene>
<sequence length="156" mass="15802">MHDSGFKRWVVLGALASASWLVSACGALPKQGDTYEVAPGFTRSPAQTGYNGTIRDIPTSIDPRTPQAQGTPGRSLLLDPGERALLEAQGSAMGGSGSTPPAPGPEGGPLYDELGAQGSTIAPSNEVPAAQSVGNDRPTNPNTPGGAPAKRDARGK</sequence>
<evidence type="ECO:0000313" key="4">
    <source>
        <dbReference type="EMBL" id="REG29424.1"/>
    </source>
</evidence>